<evidence type="ECO:0000313" key="6">
    <source>
        <dbReference type="EnsemblMetazoa" id="ISCW002344-PA"/>
    </source>
</evidence>
<protein>
    <submittedName>
        <fullName evidence="5 6">Nicotinamide N-methyltransferase, putative</fullName>
        <ecNumber evidence="5">2.1.1.1</ecNumber>
    </submittedName>
</protein>
<dbReference type="Proteomes" id="UP000001555">
    <property type="component" value="Unassembled WGS sequence"/>
</dbReference>
<dbReference type="EC" id="2.1.1.1" evidence="5"/>
<dbReference type="GO" id="GO:0008170">
    <property type="term" value="F:N-methyltransferase activity"/>
    <property type="evidence" value="ECO:0000318"/>
    <property type="project" value="GO_Central"/>
</dbReference>
<dbReference type="AlphaFoldDB" id="B7PCT2"/>
<dbReference type="InParanoid" id="B7PCT2"/>
<dbReference type="VEuPathDB" id="VectorBase:ISCP_027365"/>
<evidence type="ECO:0000256" key="4">
    <source>
        <dbReference type="ARBA" id="ARBA00022691"/>
    </source>
</evidence>
<dbReference type="CDD" id="cd02440">
    <property type="entry name" value="AdoMet_MTases"/>
    <property type="match status" value="1"/>
</dbReference>
<dbReference type="HOGENOM" id="CLU_082526_1_0_1"/>
<dbReference type="Pfam" id="PF01234">
    <property type="entry name" value="NNMT_PNMT_TEMT"/>
    <property type="match status" value="1"/>
</dbReference>
<dbReference type="InterPro" id="IPR029063">
    <property type="entry name" value="SAM-dependent_MTases_sf"/>
</dbReference>
<dbReference type="VEuPathDB" id="VectorBase:ISCW002344"/>
<dbReference type="Gene3D" id="3.40.50.150">
    <property type="entry name" value="Vaccinia Virus protein VP39"/>
    <property type="match status" value="1"/>
</dbReference>
<accession>B7PCT2</accession>
<dbReference type="FunFam" id="3.40.50.150:FF:000621">
    <property type="entry name" value="Nicotinamide N-methyltransferase, putative"/>
    <property type="match status" value="1"/>
</dbReference>
<keyword evidence="4" id="KW-0949">S-adenosyl-L-methionine</keyword>
<dbReference type="GO" id="GO:0032259">
    <property type="term" value="P:methylation"/>
    <property type="evidence" value="ECO:0007669"/>
    <property type="project" value="UniProtKB-KW"/>
</dbReference>
<dbReference type="GO" id="GO:0008112">
    <property type="term" value="F:nicotinamide N-methyltransferase activity"/>
    <property type="evidence" value="ECO:0007669"/>
    <property type="project" value="UniProtKB-EC"/>
</dbReference>
<dbReference type="EMBL" id="DS685886">
    <property type="protein sequence ID" value="EEC04404.1"/>
    <property type="molecule type" value="Genomic_DNA"/>
</dbReference>
<reference evidence="5 7" key="1">
    <citation type="submission" date="2008-03" db="EMBL/GenBank/DDBJ databases">
        <title>Annotation of Ixodes scapularis.</title>
        <authorList>
            <consortium name="Ixodes scapularis Genome Project Consortium"/>
            <person name="Caler E."/>
            <person name="Hannick L.I."/>
            <person name="Bidwell S."/>
            <person name="Joardar V."/>
            <person name="Thiagarajan M."/>
            <person name="Amedeo P."/>
            <person name="Galinsky K.J."/>
            <person name="Schobel S."/>
            <person name="Inman J."/>
            <person name="Hostetler J."/>
            <person name="Miller J."/>
            <person name="Hammond M."/>
            <person name="Megy K."/>
            <person name="Lawson D."/>
            <person name="Kodira C."/>
            <person name="Sutton G."/>
            <person name="Meyer J."/>
            <person name="Hill C.A."/>
            <person name="Birren B."/>
            <person name="Nene V."/>
            <person name="Collins F."/>
            <person name="Alarcon-Chaidez F."/>
            <person name="Wikel S."/>
            <person name="Strausberg R."/>
        </authorList>
    </citation>
    <scope>NUCLEOTIDE SEQUENCE [LARGE SCALE GENOMIC DNA]</scope>
    <source>
        <strain evidence="7">Wikel</strain>
        <strain evidence="5">Wikel colony</strain>
    </source>
</reference>
<evidence type="ECO:0000256" key="1">
    <source>
        <dbReference type="ARBA" id="ARBA00007996"/>
    </source>
</evidence>
<dbReference type="InterPro" id="IPR000940">
    <property type="entry name" value="NNMT_TEMT_trans"/>
</dbReference>
<dbReference type="PANTHER" id="PTHR10867">
    <property type="entry name" value="NNMT/PNMT/TEMT FAMILY MEMBER"/>
    <property type="match status" value="1"/>
</dbReference>
<gene>
    <name evidence="5" type="ORF">IscW_ISCW002344</name>
</gene>
<proteinExistence type="inferred from homology"/>
<dbReference type="OrthoDB" id="10050085at2759"/>
<name>B7PCT2_IXOSC</name>
<comment type="similarity">
    <text evidence="1">Belongs to the class I-like SAM-binding methyltransferase superfamily. NNMT/PNMT/TEMT family.</text>
</comment>
<dbReference type="SUPFAM" id="SSF53335">
    <property type="entry name" value="S-adenosyl-L-methionine-dependent methyltransferases"/>
    <property type="match status" value="1"/>
</dbReference>
<dbReference type="EMBL" id="ABJB010921544">
    <property type="status" value="NOT_ANNOTATED_CDS"/>
    <property type="molecule type" value="Genomic_DNA"/>
</dbReference>
<dbReference type="PROSITE" id="PS51681">
    <property type="entry name" value="SAM_MT_NNMT_PNMT_TEMT"/>
    <property type="match status" value="1"/>
</dbReference>
<keyword evidence="2 5" id="KW-0489">Methyltransferase</keyword>
<evidence type="ECO:0000256" key="2">
    <source>
        <dbReference type="ARBA" id="ARBA00022603"/>
    </source>
</evidence>
<dbReference type="VEuPathDB" id="VectorBase:ISCI002344"/>
<evidence type="ECO:0000313" key="5">
    <source>
        <dbReference type="EMBL" id="EEC04404.1"/>
    </source>
</evidence>
<sequence>MFTKNNFYLGRIWRCMAISQGKLLLSIKNFMIYFDQRRGVKARGSLEGVFMKLKIVSGLVAEYSTHVLRTTRGDLAQGESLLDVGSGPILLGALLASSRFKHIVLSDLVEGNRLELNKWLDKSEDAIDWTHRAEQIAALEGYSDIKKGALKILERTRSAIRKVVPCDVLEPGVLPEEHRETFDIVMSNGCLESATTDHESFREALLNVGTLVKPGGLLILVGAGGLKSYPVGTAEFAHANLTEDALKQAVTDAGFQIKVYRLKKGVCFLESSQEFMFLLAARKA</sequence>
<dbReference type="STRING" id="6945.B7PCT2"/>
<dbReference type="PaxDb" id="6945-B7PCT2"/>
<reference evidence="6" key="2">
    <citation type="submission" date="2020-05" db="UniProtKB">
        <authorList>
            <consortium name="EnsemblMetazoa"/>
        </authorList>
    </citation>
    <scope>IDENTIFICATION</scope>
    <source>
        <strain evidence="6">wikel</strain>
    </source>
</reference>
<organism>
    <name type="scientific">Ixodes scapularis</name>
    <name type="common">Black-legged tick</name>
    <name type="synonym">Deer tick</name>
    <dbReference type="NCBI Taxonomy" id="6945"/>
    <lineage>
        <taxon>Eukaryota</taxon>
        <taxon>Metazoa</taxon>
        <taxon>Ecdysozoa</taxon>
        <taxon>Arthropoda</taxon>
        <taxon>Chelicerata</taxon>
        <taxon>Arachnida</taxon>
        <taxon>Acari</taxon>
        <taxon>Parasitiformes</taxon>
        <taxon>Ixodida</taxon>
        <taxon>Ixodoidea</taxon>
        <taxon>Ixodidae</taxon>
        <taxon>Ixodinae</taxon>
        <taxon>Ixodes</taxon>
    </lineage>
</organism>
<dbReference type="GO" id="GO:0005829">
    <property type="term" value="C:cytosol"/>
    <property type="evidence" value="ECO:0000318"/>
    <property type="project" value="GO_Central"/>
</dbReference>
<keyword evidence="7" id="KW-1185">Reference proteome</keyword>
<evidence type="ECO:0000256" key="3">
    <source>
        <dbReference type="ARBA" id="ARBA00022679"/>
    </source>
</evidence>
<evidence type="ECO:0000313" key="7">
    <source>
        <dbReference type="Proteomes" id="UP000001555"/>
    </source>
</evidence>
<dbReference type="EMBL" id="ABJB010103873">
    <property type="status" value="NOT_ANNOTATED_CDS"/>
    <property type="molecule type" value="Genomic_DNA"/>
</dbReference>
<dbReference type="PANTHER" id="PTHR10867:SF17">
    <property type="entry name" value="NICOTINAMIDE N-METHYLTRANSFERASE"/>
    <property type="match status" value="1"/>
</dbReference>
<dbReference type="EnsemblMetazoa" id="ISCW002344-RA">
    <property type="protein sequence ID" value="ISCW002344-PA"/>
    <property type="gene ID" value="ISCW002344"/>
</dbReference>
<keyword evidence="3 5" id="KW-0808">Transferase</keyword>